<gene>
    <name evidence="1" type="ORF">L1987_71585</name>
</gene>
<reference evidence="2" key="1">
    <citation type="journal article" date="2022" name="Mol. Ecol. Resour.">
        <title>The genomes of chicory, endive, great burdock and yacon provide insights into Asteraceae palaeo-polyploidization history and plant inulin production.</title>
        <authorList>
            <person name="Fan W."/>
            <person name="Wang S."/>
            <person name="Wang H."/>
            <person name="Wang A."/>
            <person name="Jiang F."/>
            <person name="Liu H."/>
            <person name="Zhao H."/>
            <person name="Xu D."/>
            <person name="Zhang Y."/>
        </authorList>
    </citation>
    <scope>NUCLEOTIDE SEQUENCE [LARGE SCALE GENOMIC DNA]</scope>
    <source>
        <strain evidence="2">cv. Yunnan</strain>
    </source>
</reference>
<proteinExistence type="predicted"/>
<dbReference type="Proteomes" id="UP001056120">
    <property type="component" value="Linkage Group LG24"/>
</dbReference>
<comment type="caution">
    <text evidence="1">The sequence shown here is derived from an EMBL/GenBank/DDBJ whole genome shotgun (WGS) entry which is preliminary data.</text>
</comment>
<evidence type="ECO:0000313" key="1">
    <source>
        <dbReference type="EMBL" id="KAI3713015.1"/>
    </source>
</evidence>
<evidence type="ECO:0000313" key="2">
    <source>
        <dbReference type="Proteomes" id="UP001056120"/>
    </source>
</evidence>
<dbReference type="EMBL" id="CM042041">
    <property type="protein sequence ID" value="KAI3713015.1"/>
    <property type="molecule type" value="Genomic_DNA"/>
</dbReference>
<protein>
    <submittedName>
        <fullName evidence="1">Uncharacterized protein</fullName>
    </submittedName>
</protein>
<organism evidence="1 2">
    <name type="scientific">Smallanthus sonchifolius</name>
    <dbReference type="NCBI Taxonomy" id="185202"/>
    <lineage>
        <taxon>Eukaryota</taxon>
        <taxon>Viridiplantae</taxon>
        <taxon>Streptophyta</taxon>
        <taxon>Embryophyta</taxon>
        <taxon>Tracheophyta</taxon>
        <taxon>Spermatophyta</taxon>
        <taxon>Magnoliopsida</taxon>
        <taxon>eudicotyledons</taxon>
        <taxon>Gunneridae</taxon>
        <taxon>Pentapetalae</taxon>
        <taxon>asterids</taxon>
        <taxon>campanulids</taxon>
        <taxon>Asterales</taxon>
        <taxon>Asteraceae</taxon>
        <taxon>Asteroideae</taxon>
        <taxon>Heliantheae alliance</taxon>
        <taxon>Millerieae</taxon>
        <taxon>Smallanthus</taxon>
    </lineage>
</organism>
<name>A0ACB9ASU8_9ASTR</name>
<sequence length="450" mass="50500">MMQFTETLPTIPHHQTTKPCQNFTPMNPNQISQRTRPWPGFPAPNKALGTFGDTNCMEHLLVRCVNAIESNDATLSQQILWVLNNIAPSDGDSNQRLTCGFLRALIARAAKTGTCKMLTAALSNSNITIQTHKFSIIELASFVDLTPWHRFGFTAANTAILEAIEGYSTVHIVDLSLTHCMQIPTLIDAMAGKTDGPPLVKLTIAGATEDVPPMLDLSYDELGVKLVNFARSRNIILEFNVIPSTSLDGFSSLIEHLKLQTLVTDTHEALIINCHMMLHYIPEDQSTTTTPFSFEDVTPRAMFLKQIRTLNPALVVLVDEDADFTSTNLVCRLRSAFNYLWIPYDIVDTFLPKGSKQRQWYEADICWKIENVIAQEGSHRIERLEPRARWVQRMRTTGFREVGFGEDNVGEVKGMLDEHAAGWGLKKEEDDLVLTWKGHNVVFATAWVPM</sequence>
<keyword evidence="2" id="KW-1185">Reference proteome</keyword>
<reference evidence="1 2" key="2">
    <citation type="journal article" date="2022" name="Mol. Ecol. Resour.">
        <title>The genomes of chicory, endive, great burdock and yacon provide insights into Asteraceae paleo-polyploidization history and plant inulin production.</title>
        <authorList>
            <person name="Fan W."/>
            <person name="Wang S."/>
            <person name="Wang H."/>
            <person name="Wang A."/>
            <person name="Jiang F."/>
            <person name="Liu H."/>
            <person name="Zhao H."/>
            <person name="Xu D."/>
            <person name="Zhang Y."/>
        </authorList>
    </citation>
    <scope>NUCLEOTIDE SEQUENCE [LARGE SCALE GENOMIC DNA]</scope>
    <source>
        <strain evidence="2">cv. Yunnan</strain>
        <tissue evidence="1">Leaves</tissue>
    </source>
</reference>
<accession>A0ACB9ASU8</accession>